<dbReference type="PANTHER" id="PTHR14969:SF13">
    <property type="entry name" value="AT30094P"/>
    <property type="match status" value="1"/>
</dbReference>
<keyword evidence="1" id="KW-0472">Membrane</keyword>
<feature type="domain" description="Phosphatidic acid phosphatase type 2/haloperoxidase" evidence="2">
    <location>
        <begin position="109"/>
        <end position="225"/>
    </location>
</feature>
<name>A0A433XEB9_9HYPH</name>
<dbReference type="SUPFAM" id="SSF48317">
    <property type="entry name" value="Acid phosphatase/Vanadium-dependent haloperoxidase"/>
    <property type="match status" value="1"/>
</dbReference>
<sequence length="250" mass="26706">MTVEKLFDHPLYRRFGSFVRGEAPVLAAVAIIGGLVLAFLGVAELVHEGEIEAFDHAVLAMFHQGNAAGGIAATGWFAEMVRDITALGSFVLLTLIFIGVVGYLWMARIRGAAILVAVSVLGGSLLSNLLKAGYNRPRPDIAYAAEQFTASFPSGHALLSAVTYLTLGALLARFAPSRRLRYFSLGAAIFITLIVGLSRLYLGVHYPSDVIAGWSLGAAWALLCSTVALVMQRRGTVETPTDEKEVGPTR</sequence>
<organism evidence="3 4">
    <name type="scientific">Arsenicitalea aurantiaca</name>
    <dbReference type="NCBI Taxonomy" id="1783274"/>
    <lineage>
        <taxon>Bacteria</taxon>
        <taxon>Pseudomonadati</taxon>
        <taxon>Pseudomonadota</taxon>
        <taxon>Alphaproteobacteria</taxon>
        <taxon>Hyphomicrobiales</taxon>
        <taxon>Devosiaceae</taxon>
        <taxon>Arsenicitalea</taxon>
    </lineage>
</organism>
<dbReference type="Proteomes" id="UP000281547">
    <property type="component" value="Unassembled WGS sequence"/>
</dbReference>
<dbReference type="Pfam" id="PF01569">
    <property type="entry name" value="PAP2"/>
    <property type="match status" value="1"/>
</dbReference>
<evidence type="ECO:0000256" key="1">
    <source>
        <dbReference type="SAM" id="Phobius"/>
    </source>
</evidence>
<evidence type="ECO:0000313" key="3">
    <source>
        <dbReference type="EMBL" id="RUT32477.1"/>
    </source>
</evidence>
<dbReference type="InterPro" id="IPR000326">
    <property type="entry name" value="PAP2/HPO"/>
</dbReference>
<keyword evidence="1" id="KW-1133">Transmembrane helix</keyword>
<feature type="transmembrane region" description="Helical" evidence="1">
    <location>
        <begin position="84"/>
        <end position="105"/>
    </location>
</feature>
<dbReference type="SMART" id="SM00014">
    <property type="entry name" value="acidPPc"/>
    <property type="match status" value="1"/>
</dbReference>
<dbReference type="CDD" id="cd03392">
    <property type="entry name" value="PAP2_like_2"/>
    <property type="match status" value="1"/>
</dbReference>
<keyword evidence="1" id="KW-0812">Transmembrane</keyword>
<feature type="transmembrane region" description="Helical" evidence="1">
    <location>
        <begin position="25"/>
        <end position="46"/>
    </location>
</feature>
<feature type="transmembrane region" description="Helical" evidence="1">
    <location>
        <begin position="210"/>
        <end position="231"/>
    </location>
</feature>
<evidence type="ECO:0000259" key="2">
    <source>
        <dbReference type="SMART" id="SM00014"/>
    </source>
</evidence>
<feature type="transmembrane region" description="Helical" evidence="1">
    <location>
        <begin position="157"/>
        <end position="175"/>
    </location>
</feature>
<keyword evidence="4" id="KW-1185">Reference proteome</keyword>
<dbReference type="PANTHER" id="PTHR14969">
    <property type="entry name" value="SPHINGOSINE-1-PHOSPHATE PHOSPHOHYDROLASE"/>
    <property type="match status" value="1"/>
</dbReference>
<dbReference type="InterPro" id="IPR036938">
    <property type="entry name" value="PAP2/HPO_sf"/>
</dbReference>
<dbReference type="EMBL" id="RZNJ01000002">
    <property type="protein sequence ID" value="RUT32477.1"/>
    <property type="molecule type" value="Genomic_DNA"/>
</dbReference>
<evidence type="ECO:0000313" key="4">
    <source>
        <dbReference type="Proteomes" id="UP000281547"/>
    </source>
</evidence>
<accession>A0A433XEB9</accession>
<gene>
    <name evidence="3" type="ORF">EMQ25_04785</name>
</gene>
<comment type="caution">
    <text evidence="3">The sequence shown here is derived from an EMBL/GenBank/DDBJ whole genome shotgun (WGS) entry which is preliminary data.</text>
</comment>
<dbReference type="Gene3D" id="1.20.144.10">
    <property type="entry name" value="Phosphatidic acid phosphatase type 2/haloperoxidase"/>
    <property type="match status" value="2"/>
</dbReference>
<proteinExistence type="predicted"/>
<protein>
    <submittedName>
        <fullName evidence="3">Phosphatase PAP2 family protein</fullName>
    </submittedName>
</protein>
<reference evidence="3 4" key="1">
    <citation type="journal article" date="2016" name="Int. J. Syst. Evol. Microbiol.">
        <title>Arsenicitalea aurantiaca gen. nov., sp. nov., a new member of the family Hyphomicrobiaceae, isolated from high-arsenic sediment.</title>
        <authorList>
            <person name="Mu Y."/>
            <person name="Zhou L."/>
            <person name="Zeng X.C."/>
            <person name="Liu L."/>
            <person name="Pan Y."/>
            <person name="Chen X."/>
            <person name="Wang J."/>
            <person name="Li S."/>
            <person name="Li W.J."/>
            <person name="Wang Y."/>
        </authorList>
    </citation>
    <scope>NUCLEOTIDE SEQUENCE [LARGE SCALE GENOMIC DNA]</scope>
    <source>
        <strain evidence="3 4">42-50</strain>
    </source>
</reference>
<dbReference type="AlphaFoldDB" id="A0A433XEB9"/>
<feature type="transmembrane region" description="Helical" evidence="1">
    <location>
        <begin position="182"/>
        <end position="204"/>
    </location>
</feature>
<feature type="transmembrane region" description="Helical" evidence="1">
    <location>
        <begin position="112"/>
        <end position="130"/>
    </location>
</feature>